<gene>
    <name evidence="2" type="ORF">H9L10_06870</name>
</gene>
<dbReference type="Proteomes" id="UP000515976">
    <property type="component" value="Chromosome"/>
</dbReference>
<dbReference type="KEGG" id="pei:H9L10_06870"/>
<feature type="compositionally biased region" description="Basic and acidic residues" evidence="1">
    <location>
        <begin position="1"/>
        <end position="29"/>
    </location>
</feature>
<dbReference type="EMBL" id="CP060712">
    <property type="protein sequence ID" value="QNN50658.1"/>
    <property type="molecule type" value="Genomic_DNA"/>
</dbReference>
<name>A0A7G9R4Y3_9MICO</name>
<protein>
    <submittedName>
        <fullName evidence="2">Uncharacterized protein</fullName>
    </submittedName>
</protein>
<dbReference type="RefSeq" id="WP_166098789.1">
    <property type="nucleotide sequence ID" value="NZ_BMMY01000001.1"/>
</dbReference>
<feature type="compositionally biased region" description="Basic and acidic residues" evidence="1">
    <location>
        <begin position="43"/>
        <end position="57"/>
    </location>
</feature>
<reference evidence="2 3" key="1">
    <citation type="submission" date="2020-08" db="EMBL/GenBank/DDBJ databases">
        <title>Genome sequence of Phycicoccus endophyticus JCM 31784T.</title>
        <authorList>
            <person name="Hyun D.-W."/>
            <person name="Bae J.-W."/>
        </authorList>
    </citation>
    <scope>NUCLEOTIDE SEQUENCE [LARGE SCALE GENOMIC DNA]</scope>
    <source>
        <strain evidence="2 3">JCM 31784</strain>
    </source>
</reference>
<evidence type="ECO:0000256" key="1">
    <source>
        <dbReference type="SAM" id="MobiDB-lite"/>
    </source>
</evidence>
<keyword evidence="3" id="KW-1185">Reference proteome</keyword>
<evidence type="ECO:0000313" key="3">
    <source>
        <dbReference type="Proteomes" id="UP000515976"/>
    </source>
</evidence>
<evidence type="ECO:0000313" key="2">
    <source>
        <dbReference type="EMBL" id="QNN50658.1"/>
    </source>
</evidence>
<proteinExistence type="predicted"/>
<accession>A0A7G9R4Y3</accession>
<dbReference type="AlphaFoldDB" id="A0A7G9R4Y3"/>
<feature type="region of interest" description="Disordered" evidence="1">
    <location>
        <begin position="1"/>
        <end position="57"/>
    </location>
</feature>
<organism evidence="2 3">
    <name type="scientific">Phycicoccus endophyticus</name>
    <dbReference type="NCBI Taxonomy" id="1690220"/>
    <lineage>
        <taxon>Bacteria</taxon>
        <taxon>Bacillati</taxon>
        <taxon>Actinomycetota</taxon>
        <taxon>Actinomycetes</taxon>
        <taxon>Micrococcales</taxon>
        <taxon>Intrasporangiaceae</taxon>
        <taxon>Phycicoccus</taxon>
    </lineage>
</organism>
<sequence length="117" mass="12201">MAAKGWHEEVGSVADEAGRLLESIRRAGQEGDDGAGAGPGRTSPKETGSREDGSGFHCEDPVCRWCPLCRASAFVRQLSPEALGGLAELAGFAQAVLTDLAAARSPQDHPEQEGRDG</sequence>